<protein>
    <submittedName>
        <fullName evidence="3">Ferrous iron transporter A</fullName>
    </submittedName>
</protein>
<dbReference type="Gene3D" id="2.30.30.90">
    <property type="match status" value="2"/>
</dbReference>
<dbReference type="GO" id="GO:0046914">
    <property type="term" value="F:transition metal ion binding"/>
    <property type="evidence" value="ECO:0007669"/>
    <property type="project" value="InterPro"/>
</dbReference>
<dbReference type="InterPro" id="IPR008988">
    <property type="entry name" value="Transcriptional_repressor_C"/>
</dbReference>
<dbReference type="InterPro" id="IPR007167">
    <property type="entry name" value="Fe-transptr_FeoA-like"/>
</dbReference>
<dbReference type="Proteomes" id="UP000181884">
    <property type="component" value="Unassembled WGS sequence"/>
</dbReference>
<feature type="domain" description="Ferrous iron transporter FeoA-like" evidence="2">
    <location>
        <begin position="2"/>
        <end position="72"/>
    </location>
</feature>
<keyword evidence="1" id="KW-0408">Iron</keyword>
<organism evidence="3 4">
    <name type="scientific">Enterococcus canis</name>
    <dbReference type="NCBI Taxonomy" id="214095"/>
    <lineage>
        <taxon>Bacteria</taxon>
        <taxon>Bacillati</taxon>
        <taxon>Bacillota</taxon>
        <taxon>Bacilli</taxon>
        <taxon>Lactobacillales</taxon>
        <taxon>Enterococcaceae</taxon>
        <taxon>Enterococcus</taxon>
    </lineage>
</organism>
<gene>
    <name evidence="3" type="ORF">RU97_GL001558</name>
</gene>
<keyword evidence="4" id="KW-1185">Reference proteome</keyword>
<accession>A0A1L8RGP6</accession>
<dbReference type="STRING" id="214095.RU97_GL001558"/>
<proteinExistence type="predicted"/>
<dbReference type="InterPro" id="IPR052713">
    <property type="entry name" value="FeoA"/>
</dbReference>
<sequence>MFSLKEAKIGKVVEIKELHVSEDVLKHLHNLGLVPGAKIALVAQSGKHAIILLHRSRLAIDPEMLQNIFVAEPAVAEKNWLSLDQLAVGESATVVSIHGQGVVKRRLMDMGLTRGVTLHLRKAAPLGDPIEITLRGYELSLRKSEAQLVLVAKEEQE</sequence>
<dbReference type="PANTHER" id="PTHR42954">
    <property type="entry name" value="FE(2+) TRANSPORT PROTEIN A"/>
    <property type="match status" value="1"/>
</dbReference>
<evidence type="ECO:0000256" key="1">
    <source>
        <dbReference type="ARBA" id="ARBA00023004"/>
    </source>
</evidence>
<dbReference type="EMBL" id="JXKH01000003">
    <property type="protein sequence ID" value="OJG18940.1"/>
    <property type="molecule type" value="Genomic_DNA"/>
</dbReference>
<dbReference type="InterPro" id="IPR038157">
    <property type="entry name" value="FeoA_core_dom"/>
</dbReference>
<feature type="domain" description="Ferrous iron transporter FeoA-like" evidence="2">
    <location>
        <begin position="81"/>
        <end position="153"/>
    </location>
</feature>
<evidence type="ECO:0000259" key="2">
    <source>
        <dbReference type="SMART" id="SM00899"/>
    </source>
</evidence>
<dbReference type="SMART" id="SM00899">
    <property type="entry name" value="FeoA"/>
    <property type="match status" value="2"/>
</dbReference>
<dbReference type="SUPFAM" id="SSF50037">
    <property type="entry name" value="C-terminal domain of transcriptional repressors"/>
    <property type="match status" value="2"/>
</dbReference>
<dbReference type="PANTHER" id="PTHR42954:SF2">
    <property type="entry name" value="FE(2+) TRANSPORT PROTEIN A"/>
    <property type="match status" value="1"/>
</dbReference>
<comment type="caution">
    <text evidence="3">The sequence shown here is derived from an EMBL/GenBank/DDBJ whole genome shotgun (WGS) entry which is preliminary data.</text>
</comment>
<dbReference type="RefSeq" id="WP_067393112.1">
    <property type="nucleotide sequence ID" value="NZ_JXKH01000003.1"/>
</dbReference>
<evidence type="ECO:0000313" key="3">
    <source>
        <dbReference type="EMBL" id="OJG18940.1"/>
    </source>
</evidence>
<reference evidence="3 4" key="1">
    <citation type="submission" date="2014-12" db="EMBL/GenBank/DDBJ databases">
        <title>Draft genome sequences of 29 type strains of Enterococci.</title>
        <authorList>
            <person name="Zhong Z."/>
            <person name="Sun Z."/>
            <person name="Liu W."/>
            <person name="Zhang W."/>
            <person name="Zhang H."/>
        </authorList>
    </citation>
    <scope>NUCLEOTIDE SEQUENCE [LARGE SCALE GENOMIC DNA]</scope>
    <source>
        <strain evidence="3 4">DSM 17029</strain>
    </source>
</reference>
<dbReference type="AlphaFoldDB" id="A0A1L8RGP6"/>
<name>A0A1L8RGP6_9ENTE</name>
<evidence type="ECO:0000313" key="4">
    <source>
        <dbReference type="Proteomes" id="UP000181884"/>
    </source>
</evidence>
<dbReference type="Pfam" id="PF04023">
    <property type="entry name" value="FeoA"/>
    <property type="match status" value="2"/>
</dbReference>